<evidence type="ECO:0000256" key="4">
    <source>
        <dbReference type="SAM" id="Phobius"/>
    </source>
</evidence>
<feature type="transmembrane region" description="Helical" evidence="4">
    <location>
        <begin position="50"/>
        <end position="68"/>
    </location>
</feature>
<keyword evidence="4" id="KW-1133">Transmembrane helix</keyword>
<dbReference type="Pfam" id="PF00488">
    <property type="entry name" value="MutS_V"/>
    <property type="match status" value="1"/>
</dbReference>
<dbReference type="OrthoDB" id="9802448at2"/>
<dbReference type="PANTHER" id="PTHR11361:SF99">
    <property type="entry name" value="DNA MISMATCH REPAIR PROTEIN"/>
    <property type="match status" value="1"/>
</dbReference>
<dbReference type="EMBL" id="CP002831">
    <property type="protein sequence ID" value="AFC24980.1"/>
    <property type="molecule type" value="Genomic_DNA"/>
</dbReference>
<evidence type="ECO:0000313" key="7">
    <source>
        <dbReference type="Proteomes" id="UP000007519"/>
    </source>
</evidence>
<dbReference type="HOGENOM" id="CLU_030717_0_0_10"/>
<gene>
    <name evidence="6" type="ordered locus">SGRA_2251</name>
</gene>
<reference evidence="6 7" key="1">
    <citation type="journal article" date="2012" name="Stand. Genomic Sci.">
        <title>Complete genome sequencing and analysis of Saprospira grandis str. Lewin, a predatory marine bacterium.</title>
        <authorList>
            <person name="Saw J.H."/>
            <person name="Yuryev A."/>
            <person name="Kanbe M."/>
            <person name="Hou S."/>
            <person name="Young A.G."/>
            <person name="Aizawa S."/>
            <person name="Alam M."/>
        </authorList>
    </citation>
    <scope>NUCLEOTIDE SEQUENCE [LARGE SCALE GENOMIC DNA]</scope>
    <source>
        <strain evidence="6 7">Lewin</strain>
    </source>
</reference>
<dbReference type="InterPro" id="IPR045076">
    <property type="entry name" value="MutS"/>
</dbReference>
<dbReference type="InterPro" id="IPR036187">
    <property type="entry name" value="DNA_mismatch_repair_MutS_sf"/>
</dbReference>
<dbReference type="Gene3D" id="3.40.50.300">
    <property type="entry name" value="P-loop containing nucleotide triphosphate hydrolases"/>
    <property type="match status" value="1"/>
</dbReference>
<dbReference type="GO" id="GO:0030983">
    <property type="term" value="F:mismatched DNA binding"/>
    <property type="evidence" value="ECO:0007669"/>
    <property type="project" value="InterPro"/>
</dbReference>
<dbReference type="GO" id="GO:0005524">
    <property type="term" value="F:ATP binding"/>
    <property type="evidence" value="ECO:0007669"/>
    <property type="project" value="UniProtKB-KW"/>
</dbReference>
<dbReference type="InterPro" id="IPR007696">
    <property type="entry name" value="DNA_mismatch_repair_MutS_core"/>
</dbReference>
<dbReference type="SUPFAM" id="SSF52540">
    <property type="entry name" value="P-loop containing nucleoside triphosphate hydrolases"/>
    <property type="match status" value="1"/>
</dbReference>
<proteinExistence type="predicted"/>
<dbReference type="RefSeq" id="WP_015692595.1">
    <property type="nucleotide sequence ID" value="NC_016940.1"/>
</dbReference>
<evidence type="ECO:0000256" key="1">
    <source>
        <dbReference type="ARBA" id="ARBA00022741"/>
    </source>
</evidence>
<dbReference type="Gene3D" id="1.10.1420.10">
    <property type="match status" value="1"/>
</dbReference>
<keyword evidence="4" id="KW-0812">Transmembrane</keyword>
<keyword evidence="1" id="KW-0547">Nucleotide-binding</keyword>
<dbReference type="Pfam" id="PF05192">
    <property type="entry name" value="MutS_III"/>
    <property type="match status" value="1"/>
</dbReference>
<feature type="transmembrane region" description="Helical" evidence="4">
    <location>
        <begin position="212"/>
        <end position="233"/>
    </location>
</feature>
<keyword evidence="3" id="KW-0238">DNA-binding</keyword>
<dbReference type="GO" id="GO:0140664">
    <property type="term" value="F:ATP-dependent DNA damage sensor activity"/>
    <property type="evidence" value="ECO:0007669"/>
    <property type="project" value="InterPro"/>
</dbReference>
<dbReference type="KEGG" id="sgn:SGRA_2251"/>
<feature type="transmembrane region" description="Helical" evidence="4">
    <location>
        <begin position="21"/>
        <end position="44"/>
    </location>
</feature>
<keyword evidence="2" id="KW-0067">ATP-binding</keyword>
<organism evidence="6 7">
    <name type="scientific">Saprospira grandis (strain Lewin)</name>
    <dbReference type="NCBI Taxonomy" id="984262"/>
    <lineage>
        <taxon>Bacteria</taxon>
        <taxon>Pseudomonadati</taxon>
        <taxon>Bacteroidota</taxon>
        <taxon>Saprospiria</taxon>
        <taxon>Saprospirales</taxon>
        <taxon>Saprospiraceae</taxon>
        <taxon>Saprospira</taxon>
    </lineage>
</organism>
<name>H6L3N2_SAPGL</name>
<dbReference type="AlphaFoldDB" id="H6L3N2"/>
<dbReference type="InterPro" id="IPR000432">
    <property type="entry name" value="DNA_mismatch_repair_MutS_C"/>
</dbReference>
<keyword evidence="4" id="KW-0472">Membrane</keyword>
<dbReference type="SUPFAM" id="SSF48334">
    <property type="entry name" value="DNA repair protein MutS, domain III"/>
    <property type="match status" value="1"/>
</dbReference>
<dbReference type="STRING" id="984262.SGRA_2251"/>
<evidence type="ECO:0000256" key="2">
    <source>
        <dbReference type="ARBA" id="ARBA00022840"/>
    </source>
</evidence>
<dbReference type="eggNOG" id="COG0249">
    <property type="taxonomic scope" value="Bacteria"/>
</dbReference>
<accession>H6L3N2</accession>
<dbReference type="InterPro" id="IPR027417">
    <property type="entry name" value="P-loop_NTPase"/>
</dbReference>
<keyword evidence="7" id="KW-1185">Reference proteome</keyword>
<feature type="domain" description="DNA mismatch repair proteins mutS family" evidence="5">
    <location>
        <begin position="416"/>
        <end position="589"/>
    </location>
</feature>
<dbReference type="Proteomes" id="UP000007519">
    <property type="component" value="Chromosome"/>
</dbReference>
<protein>
    <submittedName>
        <fullName evidence="6">DNA mismatch repair protein MutS domain-containing protein</fullName>
    </submittedName>
</protein>
<evidence type="ECO:0000313" key="6">
    <source>
        <dbReference type="EMBL" id="AFC24980.1"/>
    </source>
</evidence>
<dbReference type="GO" id="GO:0006298">
    <property type="term" value="P:mismatch repair"/>
    <property type="evidence" value="ECO:0007669"/>
    <property type="project" value="InterPro"/>
</dbReference>
<sequence length="589" mass="66972">MSIYAQRLDQFTAAHKQAQQQFNLLSIARLITVGLFIVAGYYYLDNQESLWAYLLLGSTLAFFGLLRLHDQVKRKRDRLKELCIINEQELAHTQNGALPFDDGQALAPQDHPYSHDLDLFGPNSLYQLLNRTATPMGQAALQKDLLEGLEQADILARHAAIEELKAELDWRQEFLAQARLAPKGSQSLYPDFLRWTQRAASSVHPLANVLRFLFPIGLLLSAIAYIFTFSLLWERLTEAFFILNIILVQRHLKAIQAESLQLDRLRPTLRQYGILLQLFEKKSWQSPLLQNMQANLRKNGPEAAQALSQLGRLLAGLDSISNLVGALIFNGIGAYHLHLLAQLYNWRKKYAKELNEWLLLLGELESLNSLANLAYNRPDYQFPELQNTPDFYFEDLKHPLLPPEQAVGNELDLRQQKLIILTGSNMSGKSTFLRAMGLAMVMARMGSVVAAKTAQLQALPLYLSMRVNDSLSENASYFFAEVKRLQTILEALKKAPHFVLLDEILRGTNSDDKRNGTLGVLRKLVEYKAVGALATHDLEVCALQANYPNYLLNACFEVEIREQELYFDYKLRTGICQNQSASFLMRKYL</sequence>
<evidence type="ECO:0000256" key="3">
    <source>
        <dbReference type="ARBA" id="ARBA00023125"/>
    </source>
</evidence>
<evidence type="ECO:0000259" key="5">
    <source>
        <dbReference type="SMART" id="SM00534"/>
    </source>
</evidence>
<dbReference type="GO" id="GO:0005829">
    <property type="term" value="C:cytosol"/>
    <property type="evidence" value="ECO:0007669"/>
    <property type="project" value="TreeGrafter"/>
</dbReference>
<dbReference type="SMART" id="SM00534">
    <property type="entry name" value="MUTSac"/>
    <property type="match status" value="1"/>
</dbReference>
<dbReference type="PANTHER" id="PTHR11361">
    <property type="entry name" value="DNA MISMATCH REPAIR PROTEIN MUTS FAMILY MEMBER"/>
    <property type="match status" value="1"/>
</dbReference>